<evidence type="ECO:0000313" key="1">
    <source>
        <dbReference type="EMBL" id="TMR37395.1"/>
    </source>
</evidence>
<keyword evidence="2" id="KW-1185">Reference proteome</keyword>
<organism evidence="1 2">
    <name type="scientific">Actinomadura geliboluensis</name>
    <dbReference type="NCBI Taxonomy" id="882440"/>
    <lineage>
        <taxon>Bacteria</taxon>
        <taxon>Bacillati</taxon>
        <taxon>Actinomycetota</taxon>
        <taxon>Actinomycetes</taxon>
        <taxon>Streptosporangiales</taxon>
        <taxon>Thermomonosporaceae</taxon>
        <taxon>Actinomadura</taxon>
    </lineage>
</organism>
<reference evidence="1 2" key="1">
    <citation type="submission" date="2019-05" db="EMBL/GenBank/DDBJ databases">
        <title>Draft genome sequence of Actinomadura geliboluensis A8036.</title>
        <authorList>
            <person name="Saricaoglu S."/>
            <person name="Isik K."/>
        </authorList>
    </citation>
    <scope>NUCLEOTIDE SEQUENCE [LARGE SCALE GENOMIC DNA]</scope>
    <source>
        <strain evidence="1 2">A8036</strain>
    </source>
</reference>
<proteinExistence type="predicted"/>
<dbReference type="AlphaFoldDB" id="A0A5S4GWN6"/>
<comment type="caution">
    <text evidence="1">The sequence shown here is derived from an EMBL/GenBank/DDBJ whole genome shotgun (WGS) entry which is preliminary data.</text>
</comment>
<evidence type="ECO:0000313" key="2">
    <source>
        <dbReference type="Proteomes" id="UP000305238"/>
    </source>
</evidence>
<accession>A0A5S4GWN6</accession>
<gene>
    <name evidence="1" type="ORF">ETD96_18740</name>
</gene>
<dbReference type="EMBL" id="VCKZ01000128">
    <property type="protein sequence ID" value="TMR37395.1"/>
    <property type="molecule type" value="Genomic_DNA"/>
</dbReference>
<sequence>MVWALLAPGGLLDRYQRAAWHAAHPPHGLEQAWGLVAATLADVVTDLADPWANRPDSAPTRAP</sequence>
<name>A0A5S4GWN6_9ACTN</name>
<protein>
    <submittedName>
        <fullName evidence="1">Uncharacterized protein</fullName>
    </submittedName>
</protein>
<dbReference type="Proteomes" id="UP000305238">
    <property type="component" value="Unassembled WGS sequence"/>
</dbReference>